<feature type="region of interest" description="Disordered" evidence="1">
    <location>
        <begin position="66"/>
        <end position="101"/>
    </location>
</feature>
<dbReference type="EMBL" id="MJEQ01037194">
    <property type="protein sequence ID" value="OIS96150.1"/>
    <property type="molecule type" value="Genomic_DNA"/>
</dbReference>
<reference evidence="2" key="1">
    <citation type="submission" date="2016-11" db="EMBL/GenBank/DDBJ databases">
        <title>The genome of Nicotiana attenuata.</title>
        <authorList>
            <person name="Xu S."/>
            <person name="Brockmoeller T."/>
            <person name="Gaquerel E."/>
            <person name="Navarro A."/>
            <person name="Kuhl H."/>
            <person name="Gase K."/>
            <person name="Ling Z."/>
            <person name="Zhou W."/>
            <person name="Kreitzer C."/>
            <person name="Stanke M."/>
            <person name="Tang H."/>
            <person name="Lyons E."/>
            <person name="Pandey P."/>
            <person name="Pandey S.P."/>
            <person name="Timmermann B."/>
            <person name="Baldwin I.T."/>
        </authorList>
    </citation>
    <scope>NUCLEOTIDE SEQUENCE [LARGE SCALE GENOMIC DNA]</scope>
    <source>
        <strain evidence="2">UT</strain>
    </source>
</reference>
<dbReference type="AlphaFoldDB" id="A0A1J6IEE4"/>
<name>A0A1J6IEE4_NICAT</name>
<protein>
    <submittedName>
        <fullName evidence="2">Uncharacterized protein</fullName>
    </submittedName>
</protein>
<evidence type="ECO:0000256" key="1">
    <source>
        <dbReference type="SAM" id="MobiDB-lite"/>
    </source>
</evidence>
<comment type="caution">
    <text evidence="2">The sequence shown here is derived from an EMBL/GenBank/DDBJ whole genome shotgun (WGS) entry which is preliminary data.</text>
</comment>
<evidence type="ECO:0000313" key="3">
    <source>
        <dbReference type="Proteomes" id="UP000187609"/>
    </source>
</evidence>
<sequence>MRLPPPLLHSPLVTPQAPMTLFSLMENNNNPPSQTQITTLLTISTTPMPPELMPESWLEMALQKIHPEPPNDGLVGPNGDNHPKSQVPSSTSHTASPPGSEKLWTPVMDVHSTPVMDVHSTPSPVHEAATTLLCGGTQHTHGPTLPDNALLPTHESGGSTPISIIPTLATNVQVPQPPPSQPLSPIDLLSRGTTMALDYLRESNVDLENILKKLGMPKTKAFLMHEPLEIEFKE</sequence>
<gene>
    <name evidence="2" type="ORF">A4A49_01025</name>
</gene>
<organism evidence="2 3">
    <name type="scientific">Nicotiana attenuata</name>
    <name type="common">Coyote tobacco</name>
    <dbReference type="NCBI Taxonomy" id="49451"/>
    <lineage>
        <taxon>Eukaryota</taxon>
        <taxon>Viridiplantae</taxon>
        <taxon>Streptophyta</taxon>
        <taxon>Embryophyta</taxon>
        <taxon>Tracheophyta</taxon>
        <taxon>Spermatophyta</taxon>
        <taxon>Magnoliopsida</taxon>
        <taxon>eudicotyledons</taxon>
        <taxon>Gunneridae</taxon>
        <taxon>Pentapetalae</taxon>
        <taxon>asterids</taxon>
        <taxon>lamiids</taxon>
        <taxon>Solanales</taxon>
        <taxon>Solanaceae</taxon>
        <taxon>Nicotianoideae</taxon>
        <taxon>Nicotianeae</taxon>
        <taxon>Nicotiana</taxon>
    </lineage>
</organism>
<dbReference type="Gramene" id="OIS96150">
    <property type="protein sequence ID" value="OIS96150"/>
    <property type="gene ID" value="A4A49_01025"/>
</dbReference>
<dbReference type="Proteomes" id="UP000187609">
    <property type="component" value="Unassembled WGS sequence"/>
</dbReference>
<keyword evidence="3" id="KW-1185">Reference proteome</keyword>
<accession>A0A1J6IEE4</accession>
<evidence type="ECO:0000313" key="2">
    <source>
        <dbReference type="EMBL" id="OIS96150.1"/>
    </source>
</evidence>
<proteinExistence type="predicted"/>
<feature type="compositionally biased region" description="Polar residues" evidence="1">
    <location>
        <begin position="84"/>
        <end position="97"/>
    </location>
</feature>